<evidence type="ECO:0000259" key="1">
    <source>
        <dbReference type="Pfam" id="PF22308"/>
    </source>
</evidence>
<keyword evidence="3" id="KW-1185">Reference proteome</keyword>
<evidence type="ECO:0000313" key="2">
    <source>
        <dbReference type="EMBL" id="MBB5201110.1"/>
    </source>
</evidence>
<evidence type="ECO:0000313" key="3">
    <source>
        <dbReference type="Proteomes" id="UP000571084"/>
    </source>
</evidence>
<proteinExistence type="predicted"/>
<gene>
    <name evidence="2" type="ORF">HNR39_002959</name>
</gene>
<accession>A0A840RXC7</accession>
<dbReference type="EMBL" id="JACHHQ010000006">
    <property type="protein sequence ID" value="MBB5201110.1"/>
    <property type="molecule type" value="Genomic_DNA"/>
</dbReference>
<dbReference type="InterPro" id="IPR054242">
    <property type="entry name" value="DUF6969"/>
</dbReference>
<reference evidence="2 3" key="1">
    <citation type="submission" date="2020-08" db="EMBL/GenBank/DDBJ databases">
        <title>Genomic Encyclopedia of Type Strains, Phase IV (KMG-IV): sequencing the most valuable type-strain genomes for metagenomic binning, comparative biology and taxonomic classification.</title>
        <authorList>
            <person name="Goeker M."/>
        </authorList>
    </citation>
    <scope>NUCLEOTIDE SEQUENCE [LARGE SCALE GENOMIC DNA]</scope>
    <source>
        <strain evidence="2 3">DSM 23240</strain>
    </source>
</reference>
<dbReference type="Pfam" id="PF22308">
    <property type="entry name" value="DUF6969"/>
    <property type="match status" value="1"/>
</dbReference>
<comment type="caution">
    <text evidence="2">The sequence shown here is derived from an EMBL/GenBank/DDBJ whole genome shotgun (WGS) entry which is preliminary data.</text>
</comment>
<dbReference type="Proteomes" id="UP000571084">
    <property type="component" value="Unassembled WGS sequence"/>
</dbReference>
<dbReference type="RefSeq" id="WP_168056754.1">
    <property type="nucleotide sequence ID" value="NZ_JAAOZT010000012.1"/>
</dbReference>
<sequence>MNNDEFSLAMNLLTRPQRDRMRAAAEALLASYVDLSSNRSHLLAEILDDSTPRQWAHYPEDDVVDHTSGYQFFYHSHSPDDRDPAIEHGHFHVFARLDVHGHTIGLGTEEAFLSDLNAEPLAEARTISLLCVSLSAKGLPNALFSVNRWVTGDHLLSAATTLRLIPGFTVQVAHYRRVSNWLAALLALFWPQIEHLLIERDRVLLGLGAGRIDTGLLEDESVEVLSSVPIDIDQQIAWLFDDAR</sequence>
<dbReference type="AlphaFoldDB" id="A0A840RXC7"/>
<organism evidence="2 3">
    <name type="scientific">Glaciimonas immobilis</name>
    <dbReference type="NCBI Taxonomy" id="728004"/>
    <lineage>
        <taxon>Bacteria</taxon>
        <taxon>Pseudomonadati</taxon>
        <taxon>Pseudomonadota</taxon>
        <taxon>Betaproteobacteria</taxon>
        <taxon>Burkholderiales</taxon>
        <taxon>Oxalobacteraceae</taxon>
        <taxon>Glaciimonas</taxon>
    </lineage>
</organism>
<protein>
    <recommendedName>
        <fullName evidence="1">DUF6969 domain-containing protein</fullName>
    </recommendedName>
</protein>
<name>A0A840RXC7_9BURK</name>
<feature type="domain" description="DUF6969" evidence="1">
    <location>
        <begin position="23"/>
        <end position="230"/>
    </location>
</feature>